<evidence type="ECO:0000313" key="1">
    <source>
        <dbReference type="EMBL" id="NDL67126.1"/>
    </source>
</evidence>
<evidence type="ECO:0000313" key="2">
    <source>
        <dbReference type="Proteomes" id="UP000461585"/>
    </source>
</evidence>
<dbReference type="AlphaFoldDB" id="A0A7X5KLS1"/>
<sequence>MKSYFRRFDANEADFREMNRIAADLEKVLFFSNPMEHFYWEEYVQSLVRMQDEKGSFALLDSFNVPEEARMEYCLMPTFRGAAILMKFHLSGEYPWVAAPLAKTLAFCTRMGLPEDSYDEMDLQMEILEVFLHGGLDLFLEREPDFSPDFKAMMGRLVLEYHGMLDARDTIHGFGVGYRSDLERMVQRMESTSFFLPETMAEGPQGTSMGKAVLQGFQGGEDGVFAQEKGEVKGTLIFIPRETRKELDREAVQSGDRKLQVVCVGLENGNMLLGETLVRRSEGGEG</sequence>
<accession>A0A7X5KLS1</accession>
<protein>
    <submittedName>
        <fullName evidence="1">Uncharacterized protein</fullName>
    </submittedName>
</protein>
<dbReference type="Proteomes" id="UP000461585">
    <property type="component" value="Unassembled WGS sequence"/>
</dbReference>
<dbReference type="EMBL" id="JAAEEH010000010">
    <property type="protein sequence ID" value="NDL67126.1"/>
    <property type="molecule type" value="Genomic_DNA"/>
</dbReference>
<name>A0A7X5KLS1_9FIRM</name>
<dbReference type="RefSeq" id="WP_162369855.1">
    <property type="nucleotide sequence ID" value="NZ_JAAEEH010000010.1"/>
</dbReference>
<gene>
    <name evidence="1" type="ORF">GXN74_05110</name>
</gene>
<organism evidence="1 2">
    <name type="scientific">Anaerotalea alkaliphila</name>
    <dbReference type="NCBI Taxonomy" id="2662126"/>
    <lineage>
        <taxon>Bacteria</taxon>
        <taxon>Bacillati</taxon>
        <taxon>Bacillota</taxon>
        <taxon>Clostridia</taxon>
        <taxon>Eubacteriales</taxon>
        <taxon>Anaerotalea</taxon>
    </lineage>
</organism>
<keyword evidence="2" id="KW-1185">Reference proteome</keyword>
<proteinExistence type="predicted"/>
<reference evidence="1 2" key="1">
    <citation type="submission" date="2020-01" db="EMBL/GenBank/DDBJ databases">
        <title>Anaeroalcalibacter tamaniensis gen. nov., sp. nov., moderately halophilic strictly anaerobic fermenter bacterium from mud volcano of Taman peninsula.</title>
        <authorList>
            <person name="Frolova A."/>
            <person name="Merkel A.Y."/>
            <person name="Slobodkin A.I."/>
        </authorList>
    </citation>
    <scope>NUCLEOTIDE SEQUENCE [LARGE SCALE GENOMIC DNA]</scope>
    <source>
        <strain evidence="1 2">F-3ap</strain>
    </source>
</reference>
<comment type="caution">
    <text evidence="1">The sequence shown here is derived from an EMBL/GenBank/DDBJ whole genome shotgun (WGS) entry which is preliminary data.</text>
</comment>